<dbReference type="Gene3D" id="1.20.1380.10">
    <property type="entry name" value="Replication modulator SeqA, C-terminal DNA-binding domain"/>
    <property type="match status" value="1"/>
</dbReference>
<dbReference type="InterPro" id="IPR036835">
    <property type="entry name" value="SeqA_DNA-bd_C_sf"/>
</dbReference>
<dbReference type="EMBL" id="CP071249">
    <property type="protein sequence ID" value="UUF05657.1"/>
    <property type="molecule type" value="Genomic_DNA"/>
</dbReference>
<accession>A0A9Q9CSB1</accession>
<protein>
    <submittedName>
        <fullName evidence="2">Uncharacterized protein</fullName>
    </submittedName>
</protein>
<keyword evidence="3" id="KW-1185">Reference proteome</keyword>
<evidence type="ECO:0000313" key="2">
    <source>
        <dbReference type="EMBL" id="UUF08873.1"/>
    </source>
</evidence>
<dbReference type="RefSeq" id="WP_212724486.1">
    <property type="nucleotide sequence ID" value="NZ_CP071249.1"/>
</dbReference>
<dbReference type="AlphaFoldDB" id="A0A9Q9CSB1"/>
<reference evidence="2 3" key="1">
    <citation type="submission" date="2021-03" db="EMBL/GenBank/DDBJ databases">
        <title>Comparative Genomics and Metabolomics in the genus Turicibacter.</title>
        <authorList>
            <person name="Maki J."/>
            <person name="Looft T."/>
        </authorList>
    </citation>
    <scope>NUCLEOTIDE SEQUENCE</scope>
    <source>
        <strain evidence="2">ISU324</strain>
        <strain evidence="1 3">MMM721</strain>
    </source>
</reference>
<evidence type="ECO:0000313" key="1">
    <source>
        <dbReference type="EMBL" id="UUF05657.1"/>
    </source>
</evidence>
<proteinExistence type="predicted"/>
<name>A0A9Q9CSB1_9FIRM</name>
<evidence type="ECO:0000313" key="3">
    <source>
        <dbReference type="Proteomes" id="UP001058016"/>
    </source>
</evidence>
<dbReference type="GO" id="GO:0003677">
    <property type="term" value="F:DNA binding"/>
    <property type="evidence" value="ECO:0007669"/>
    <property type="project" value="InterPro"/>
</dbReference>
<dbReference type="Proteomes" id="UP001058016">
    <property type="component" value="Chromosome"/>
</dbReference>
<evidence type="ECO:0000313" key="4">
    <source>
        <dbReference type="Proteomes" id="UP001058072"/>
    </source>
</evidence>
<sequence length="240" mass="28080">MDMELLTFIGKEVPNTASDIKESLDLLSSSIHMCLEQLGEQILKAHNNADFERSIEISQQSKKIKEIDTQIQMMVTQLDEVLDHCENIEMMESDAEVEKIEREVPNYRDYYVDQNIEYSLYDDFTHKRPAAFKLNNEKELAKDWKEVLLKTLAVVAKKDIKTLDMFTTLPEMQGKKVPYFSKHQNSKMRKPMKIEGTDIYVETNLSANGIRNLLIKVLKQYKIPMNSYKIYLRADYSELH</sequence>
<dbReference type="Proteomes" id="UP001058072">
    <property type="component" value="Chromosome"/>
</dbReference>
<organism evidence="2 4">
    <name type="scientific">Turicibacter bilis</name>
    <dbReference type="NCBI Taxonomy" id="2735723"/>
    <lineage>
        <taxon>Bacteria</taxon>
        <taxon>Bacillati</taxon>
        <taxon>Bacillota</taxon>
        <taxon>Erysipelotrichia</taxon>
        <taxon>Erysipelotrichales</taxon>
        <taxon>Turicibacteraceae</taxon>
        <taxon>Turicibacter</taxon>
    </lineage>
</organism>
<dbReference type="EMBL" id="CP071250">
    <property type="protein sequence ID" value="UUF08873.1"/>
    <property type="molecule type" value="Genomic_DNA"/>
</dbReference>
<gene>
    <name evidence="1" type="ORF">J0J69_11445</name>
    <name evidence="2" type="ORF">J0J70_02370</name>
</gene>